<keyword evidence="1" id="KW-1133">Transmembrane helix</keyword>
<dbReference type="EMBL" id="LKTR01000016">
    <property type="protein sequence ID" value="PKD19249.1"/>
    <property type="molecule type" value="Genomic_DNA"/>
</dbReference>
<feature type="transmembrane region" description="Helical" evidence="1">
    <location>
        <begin position="308"/>
        <end position="334"/>
    </location>
</feature>
<sequence length="433" mass="49401">MMAINIKRILLILFTGFLVCLAGWSSFLVYKYSSEAAEIKKDYSELNSITHGLLSVNIWRDHLTNMVLNRIDEFEFTPAQEDTLVIQVENILMAGIDKGDSLMNLKQKSLKGKLRKFAVRTLVPEEKIRALVPMFAQTIVDEIQQPENKEALKYVIKSKLQEYSDMTHADSETAVVRLNSLLDKYEVKSLEAFNRKTSEKLMTLEDQTYNHTYILLGIIVVFLFIWWLLRNQFFLHTPMFIISVILSLVVLFAGLTAPMIEIDARFQQVNFLLIGEQITFNDQVIFFQSKSILQVIDILFQTGKVDSFFVGILILAFSIIFPVAKLVSTQIYLAGSEKIRRSKILKFFAFKSGKWSMADVYVIAIFMAYIGFQGILDHQLTNANVETESLVSISTNKTSLQPGFIIFIAFVLFSLVLSTILKKITVLDKSSLK</sequence>
<comment type="caution">
    <text evidence="2">The sequence shown here is derived from an EMBL/GenBank/DDBJ whole genome shotgun (WGS) entry which is preliminary data.</text>
</comment>
<protein>
    <recommendedName>
        <fullName evidence="4">Paraquat-inducible protein A</fullName>
    </recommendedName>
</protein>
<proteinExistence type="predicted"/>
<evidence type="ECO:0000256" key="1">
    <source>
        <dbReference type="SAM" id="Phobius"/>
    </source>
</evidence>
<feature type="transmembrane region" description="Helical" evidence="1">
    <location>
        <begin position="211"/>
        <end position="229"/>
    </location>
</feature>
<evidence type="ECO:0000313" key="2">
    <source>
        <dbReference type="EMBL" id="PKD19249.1"/>
    </source>
</evidence>
<evidence type="ECO:0008006" key="4">
    <source>
        <dbReference type="Google" id="ProtNLM"/>
    </source>
</evidence>
<feature type="transmembrane region" description="Helical" evidence="1">
    <location>
        <begin position="355"/>
        <end position="376"/>
    </location>
</feature>
<dbReference type="AlphaFoldDB" id="A0A2N0TWZ5"/>
<organism evidence="2 3">
    <name type="scientific">Salegentibacter salarius</name>
    <dbReference type="NCBI Taxonomy" id="435906"/>
    <lineage>
        <taxon>Bacteria</taxon>
        <taxon>Pseudomonadati</taxon>
        <taxon>Bacteroidota</taxon>
        <taxon>Flavobacteriia</taxon>
        <taxon>Flavobacteriales</taxon>
        <taxon>Flavobacteriaceae</taxon>
        <taxon>Salegentibacter</taxon>
    </lineage>
</organism>
<feature type="transmembrane region" description="Helical" evidence="1">
    <location>
        <begin position="241"/>
        <end position="260"/>
    </location>
</feature>
<feature type="transmembrane region" description="Helical" evidence="1">
    <location>
        <begin position="404"/>
        <end position="421"/>
    </location>
</feature>
<evidence type="ECO:0000313" key="3">
    <source>
        <dbReference type="Proteomes" id="UP000232533"/>
    </source>
</evidence>
<dbReference type="Proteomes" id="UP000232533">
    <property type="component" value="Unassembled WGS sequence"/>
</dbReference>
<name>A0A2N0TWZ5_9FLAO</name>
<dbReference type="Pfam" id="PF04403">
    <property type="entry name" value="PqiA"/>
    <property type="match status" value="1"/>
</dbReference>
<reference evidence="2 3" key="1">
    <citation type="submission" date="2015-10" db="EMBL/GenBank/DDBJ databases">
        <title>Draft genome sequence of Salegentibacter salinarum KCTC 12975.</title>
        <authorList>
            <person name="Lin W."/>
            <person name="Zheng Q."/>
        </authorList>
    </citation>
    <scope>NUCLEOTIDE SEQUENCE [LARGE SCALE GENOMIC DNA]</scope>
    <source>
        <strain evidence="2 3">KCTC 12974</strain>
    </source>
</reference>
<dbReference type="InterPro" id="IPR007498">
    <property type="entry name" value="PqiA-like"/>
</dbReference>
<keyword evidence="1" id="KW-0812">Transmembrane</keyword>
<dbReference type="OrthoDB" id="9800207at2"/>
<keyword evidence="1" id="KW-0472">Membrane</keyword>
<accession>A0A2N0TWZ5</accession>
<dbReference type="RefSeq" id="WP_079711129.1">
    <property type="nucleotide sequence ID" value="NZ_FVZF01000020.1"/>
</dbReference>
<gene>
    <name evidence="2" type="ORF">APR40_11115</name>
</gene>